<dbReference type="EMBL" id="NUAN01000324">
    <property type="protein sequence ID" value="PEN78351.1"/>
    <property type="molecule type" value="Genomic_DNA"/>
</dbReference>
<proteinExistence type="predicted"/>
<reference evidence="1 2" key="1">
    <citation type="submission" date="2017-09" db="EMBL/GenBank/DDBJ databases">
        <title>Large-scale bioinformatics analysis of Bacillus genomes uncovers conserved roles of natural products in bacterial physiology.</title>
        <authorList>
            <consortium name="Agbiome Team Llc"/>
            <person name="Bleich R.M."/>
            <person name="Kirk G.J."/>
            <person name="Santa Maria K.C."/>
            <person name="Allen S.E."/>
            <person name="Farag S."/>
            <person name="Shank E.A."/>
            <person name="Bowers A."/>
        </authorList>
    </citation>
    <scope>NUCLEOTIDE SEQUENCE [LARGE SCALE GENOMIC DNA]</scope>
    <source>
        <strain evidence="1 2">AFS027647</strain>
    </source>
</reference>
<dbReference type="AlphaFoldDB" id="A0A9X6U5Q1"/>
<sequence length="310" mass="36630">MVTLIENWISKMIKEKISAEHIESMNNRTIEDGSNYRIYYDKISDRARTALVQVDKIKGIYTDRITSGRSVYNLFFSATGEIPKSIENLEYDRIKENLDSLTDLGREAQYEFYENKKKQQTENLPIFVHYLDDDVYFLVTDGVHRTVSAIMFGAPMIMGRVDTYKKNKDKEDNYVVHEETKGKWEKINKKLKYISIHKLDIVDLDPFEARFSHQEGKYEIRLNAFSNQNLNLDFDSPVVIVDNGIIEDAKRIEKEKENVGILIRKLRQIDSYLSPIFKILRWLPFNQSKKLRLVAKLLERQYDKHQRLKM</sequence>
<dbReference type="RefSeq" id="WP_098128092.1">
    <property type="nucleotide sequence ID" value="NZ_NUAN01000324.1"/>
</dbReference>
<gene>
    <name evidence="1" type="ORF">CN553_30985</name>
</gene>
<evidence type="ECO:0000313" key="1">
    <source>
        <dbReference type="EMBL" id="PEN78351.1"/>
    </source>
</evidence>
<name>A0A9X6U5Q1_BACCE</name>
<comment type="caution">
    <text evidence="1">The sequence shown here is derived from an EMBL/GenBank/DDBJ whole genome shotgun (WGS) entry which is preliminary data.</text>
</comment>
<protein>
    <recommendedName>
        <fullName evidence="3">ParB/Sulfiredoxin domain-containing protein</fullName>
    </recommendedName>
</protein>
<accession>A0A9X6U5Q1</accession>
<dbReference type="Proteomes" id="UP000220691">
    <property type="component" value="Unassembled WGS sequence"/>
</dbReference>
<evidence type="ECO:0000313" key="2">
    <source>
        <dbReference type="Proteomes" id="UP000220691"/>
    </source>
</evidence>
<organism evidence="1 2">
    <name type="scientific">Bacillus cereus</name>
    <dbReference type="NCBI Taxonomy" id="1396"/>
    <lineage>
        <taxon>Bacteria</taxon>
        <taxon>Bacillati</taxon>
        <taxon>Bacillota</taxon>
        <taxon>Bacilli</taxon>
        <taxon>Bacillales</taxon>
        <taxon>Bacillaceae</taxon>
        <taxon>Bacillus</taxon>
        <taxon>Bacillus cereus group</taxon>
    </lineage>
</organism>
<evidence type="ECO:0008006" key="3">
    <source>
        <dbReference type="Google" id="ProtNLM"/>
    </source>
</evidence>